<dbReference type="InterPro" id="IPR030678">
    <property type="entry name" value="Peptide/Ni-bd"/>
</dbReference>
<evidence type="ECO:0000313" key="6">
    <source>
        <dbReference type="EMBL" id="MCW3477297.1"/>
    </source>
</evidence>
<dbReference type="RefSeq" id="WP_264716235.1">
    <property type="nucleotide sequence ID" value="NZ_JAPDNT010000034.1"/>
</dbReference>
<evidence type="ECO:0000256" key="3">
    <source>
        <dbReference type="ARBA" id="ARBA00022448"/>
    </source>
</evidence>
<evidence type="ECO:0000256" key="1">
    <source>
        <dbReference type="ARBA" id="ARBA00004418"/>
    </source>
</evidence>
<protein>
    <submittedName>
        <fullName evidence="6">ABC transporter substrate-binding protein</fullName>
    </submittedName>
</protein>
<organism evidence="6 7">
    <name type="scientific">Limobrevibacterium gyesilva</name>
    <dbReference type="NCBI Taxonomy" id="2991712"/>
    <lineage>
        <taxon>Bacteria</taxon>
        <taxon>Pseudomonadati</taxon>
        <taxon>Pseudomonadota</taxon>
        <taxon>Alphaproteobacteria</taxon>
        <taxon>Acetobacterales</taxon>
        <taxon>Acetobacteraceae</taxon>
        <taxon>Limobrevibacterium</taxon>
    </lineage>
</organism>
<evidence type="ECO:0000256" key="4">
    <source>
        <dbReference type="ARBA" id="ARBA00022729"/>
    </source>
</evidence>
<evidence type="ECO:0000313" key="7">
    <source>
        <dbReference type="Proteomes" id="UP001165679"/>
    </source>
</evidence>
<sequence>MLNRRALTRRGLLGGAGVAVGAGALAGGARAELKGDTLVIGQAGDIVSLDPAYRVDTLTGNVQKHLYDTVLTRRPDMGVGPGAAEAVERIGPTAWRLRLRPDRRFANGEPVDAQCVQYTLARLNAPETRSPIRSFFEPLNKVTVESPTSALIETETPDALFLARMTNLQLVPPRATEKLGLKFGEAPIGSGPYTLDHWRRNDEVVLNANPTYGGPAPRFARLVIRPVPEEIARISAVKTGQAQLVTNISPNQADALQRAGAVQVLRTASNRVMVVQFNKMAAPADDPRFRRAVGLAINRDEIIRGLLKGFASPVRGIFGAAIQGVPQDVRGDFDYDPDQARRIIQELGLAGREIELAGAAGRYPLDRECALAIGAQLRRIGLQVKVRTSDYGSFAEDIKTNRVAPVFIQPHGNVWLDPLPQIIAFFDSRGHWSGWRDPALDAMIARAGNAEGDARLARVGDLIRKLHDDAIAVPLYADEVIYAAVPELKWSPRADDLIVASEVS</sequence>
<dbReference type="PIRSF" id="PIRSF002741">
    <property type="entry name" value="MppA"/>
    <property type="match status" value="1"/>
</dbReference>
<dbReference type="InterPro" id="IPR006311">
    <property type="entry name" value="TAT_signal"/>
</dbReference>
<comment type="similarity">
    <text evidence="2">Belongs to the bacterial solute-binding protein 5 family.</text>
</comment>
<accession>A0AA41YXV7</accession>
<evidence type="ECO:0000259" key="5">
    <source>
        <dbReference type="Pfam" id="PF00496"/>
    </source>
</evidence>
<dbReference type="Gene3D" id="3.10.105.10">
    <property type="entry name" value="Dipeptide-binding Protein, Domain 3"/>
    <property type="match status" value="1"/>
</dbReference>
<dbReference type="InterPro" id="IPR000914">
    <property type="entry name" value="SBP_5_dom"/>
</dbReference>
<keyword evidence="4" id="KW-0732">Signal</keyword>
<dbReference type="GO" id="GO:0015833">
    <property type="term" value="P:peptide transport"/>
    <property type="evidence" value="ECO:0007669"/>
    <property type="project" value="TreeGrafter"/>
</dbReference>
<dbReference type="Pfam" id="PF00496">
    <property type="entry name" value="SBP_bac_5"/>
    <property type="match status" value="1"/>
</dbReference>
<feature type="domain" description="Solute-binding protein family 5" evidence="5">
    <location>
        <begin position="80"/>
        <end position="430"/>
    </location>
</feature>
<dbReference type="Gene3D" id="3.90.76.10">
    <property type="entry name" value="Dipeptide-binding Protein, Domain 1"/>
    <property type="match status" value="1"/>
</dbReference>
<proteinExistence type="inferred from homology"/>
<dbReference type="PROSITE" id="PS51318">
    <property type="entry name" value="TAT"/>
    <property type="match status" value="1"/>
</dbReference>
<dbReference type="PANTHER" id="PTHR30290:SF10">
    <property type="entry name" value="PERIPLASMIC OLIGOPEPTIDE-BINDING PROTEIN-RELATED"/>
    <property type="match status" value="1"/>
</dbReference>
<dbReference type="GO" id="GO:0030288">
    <property type="term" value="C:outer membrane-bounded periplasmic space"/>
    <property type="evidence" value="ECO:0007669"/>
    <property type="project" value="UniProtKB-ARBA"/>
</dbReference>
<dbReference type="Gene3D" id="3.40.190.10">
    <property type="entry name" value="Periplasmic binding protein-like II"/>
    <property type="match status" value="1"/>
</dbReference>
<dbReference type="GO" id="GO:1904680">
    <property type="term" value="F:peptide transmembrane transporter activity"/>
    <property type="evidence" value="ECO:0007669"/>
    <property type="project" value="TreeGrafter"/>
</dbReference>
<gene>
    <name evidence="6" type="ORF">OL599_22265</name>
</gene>
<evidence type="ECO:0000256" key="2">
    <source>
        <dbReference type="ARBA" id="ARBA00005695"/>
    </source>
</evidence>
<name>A0AA41YXV7_9PROT</name>
<dbReference type="Proteomes" id="UP001165679">
    <property type="component" value="Unassembled WGS sequence"/>
</dbReference>
<keyword evidence="7" id="KW-1185">Reference proteome</keyword>
<keyword evidence="3" id="KW-0813">Transport</keyword>
<dbReference type="AlphaFoldDB" id="A0AA41YXV7"/>
<dbReference type="PANTHER" id="PTHR30290">
    <property type="entry name" value="PERIPLASMIC BINDING COMPONENT OF ABC TRANSPORTER"/>
    <property type="match status" value="1"/>
</dbReference>
<comment type="subcellular location">
    <subcellularLocation>
        <location evidence="1">Periplasm</location>
    </subcellularLocation>
</comment>
<dbReference type="InterPro" id="IPR039424">
    <property type="entry name" value="SBP_5"/>
</dbReference>
<dbReference type="EMBL" id="JAPDNT010000034">
    <property type="protein sequence ID" value="MCW3477297.1"/>
    <property type="molecule type" value="Genomic_DNA"/>
</dbReference>
<reference evidence="6" key="2">
    <citation type="submission" date="2022-10" db="EMBL/GenBank/DDBJ databases">
        <authorList>
            <person name="Trinh H.N."/>
        </authorList>
    </citation>
    <scope>NUCLEOTIDE SEQUENCE</scope>
    <source>
        <strain evidence="6">RN2-1</strain>
    </source>
</reference>
<comment type="caution">
    <text evidence="6">The sequence shown here is derived from an EMBL/GenBank/DDBJ whole genome shotgun (WGS) entry which is preliminary data.</text>
</comment>
<dbReference type="SUPFAM" id="SSF53850">
    <property type="entry name" value="Periplasmic binding protein-like II"/>
    <property type="match status" value="1"/>
</dbReference>
<reference evidence="6" key="1">
    <citation type="submission" date="2022-09" db="EMBL/GenBank/DDBJ databases">
        <title>Rhodovastum sp. nov. RN2-1 isolated from soil in Seongnam, South Korea.</title>
        <authorList>
            <person name="Le N.T."/>
        </authorList>
    </citation>
    <scope>NUCLEOTIDE SEQUENCE</scope>
    <source>
        <strain evidence="6">RN2-1</strain>
    </source>
</reference>
<dbReference type="GO" id="GO:0043190">
    <property type="term" value="C:ATP-binding cassette (ABC) transporter complex"/>
    <property type="evidence" value="ECO:0007669"/>
    <property type="project" value="InterPro"/>
</dbReference>